<dbReference type="Pfam" id="PF16964">
    <property type="entry name" value="TadF"/>
    <property type="match status" value="1"/>
</dbReference>
<evidence type="ECO:0000313" key="3">
    <source>
        <dbReference type="Proteomes" id="UP000478571"/>
    </source>
</evidence>
<evidence type="ECO:0000256" key="1">
    <source>
        <dbReference type="SAM" id="Phobius"/>
    </source>
</evidence>
<proteinExistence type="predicted"/>
<dbReference type="RefSeq" id="WP_160928751.1">
    <property type="nucleotide sequence ID" value="NZ_WWEU01000002.1"/>
</dbReference>
<sequence>MTRKTHRQRGSAAIEFPAMVLGFLVIVLGLFAVYKILYLQTRLDSTAYSLVSAASRALVPNGQITPYSTESADHLMVLAKPSLPADLDLSRVGLILEMRFSSGNEAQIITQRSGNDCQGEKQIESLASLAPKSQRMIASLQGKTADLYQVTLCVSQPLESVNSIFEWLNLPLPTKLQSQAAVIGRKYSA</sequence>
<evidence type="ECO:0008006" key="4">
    <source>
        <dbReference type="Google" id="ProtNLM"/>
    </source>
</evidence>
<comment type="caution">
    <text evidence="2">The sequence shown here is derived from an EMBL/GenBank/DDBJ whole genome shotgun (WGS) entry which is preliminary data.</text>
</comment>
<dbReference type="AlphaFoldDB" id="A0A6L8LT28"/>
<keyword evidence="3" id="KW-1185">Reference proteome</keyword>
<feature type="transmembrane region" description="Helical" evidence="1">
    <location>
        <begin position="12"/>
        <end position="34"/>
    </location>
</feature>
<dbReference type="EMBL" id="WWEU01000002">
    <property type="protein sequence ID" value="MYM59208.1"/>
    <property type="molecule type" value="Genomic_DNA"/>
</dbReference>
<accession>A0A6L8LT28</accession>
<reference evidence="2 3" key="1">
    <citation type="submission" date="2020-01" db="EMBL/GenBank/DDBJ databases">
        <title>Draft Genome Sequence of Vibrio sp. strain OCN044, Isolated from a Healthy Coral at Palmyra Atoll.</title>
        <authorList>
            <person name="Videau P."/>
            <person name="Loughran R."/>
            <person name="Esquivel A."/>
            <person name="Deadmond M."/>
            <person name="Paddock B.E."/>
            <person name="Saw J.H."/>
            <person name="Ushijima B."/>
        </authorList>
    </citation>
    <scope>NUCLEOTIDE SEQUENCE [LARGE SCALE GENOMIC DNA]</scope>
    <source>
        <strain evidence="2 3">OCN044</strain>
    </source>
</reference>
<keyword evidence="1" id="KW-0812">Transmembrane</keyword>
<gene>
    <name evidence="2" type="ORF">GTG28_08230</name>
</gene>
<evidence type="ECO:0000313" key="2">
    <source>
        <dbReference type="EMBL" id="MYM59208.1"/>
    </source>
</evidence>
<name>A0A6L8LT28_9VIBR</name>
<keyword evidence="1" id="KW-0472">Membrane</keyword>
<organism evidence="2 3">
    <name type="scientific">Vibrio tetraodonis subsp. pristinus</name>
    <dbReference type="NCBI Taxonomy" id="2695891"/>
    <lineage>
        <taxon>Bacteria</taxon>
        <taxon>Pseudomonadati</taxon>
        <taxon>Pseudomonadota</taxon>
        <taxon>Gammaproteobacteria</taxon>
        <taxon>Vibrionales</taxon>
        <taxon>Vibrionaceae</taxon>
        <taxon>Vibrio</taxon>
    </lineage>
</organism>
<dbReference type="InterPro" id="IPR031582">
    <property type="entry name" value="TadF"/>
</dbReference>
<protein>
    <recommendedName>
        <fullName evidence="4">TadE-like protein</fullName>
    </recommendedName>
</protein>
<dbReference type="Proteomes" id="UP000478571">
    <property type="component" value="Unassembled WGS sequence"/>
</dbReference>
<keyword evidence="1" id="KW-1133">Transmembrane helix</keyword>